<evidence type="ECO:0000313" key="2">
    <source>
        <dbReference type="EMBL" id="ADN37553.1"/>
    </source>
</evidence>
<keyword evidence="2" id="KW-0418">Kinase</keyword>
<dbReference type="Gene3D" id="3.30.565.10">
    <property type="entry name" value="Histidine kinase-like ATPase, C-terminal domain"/>
    <property type="match status" value="1"/>
</dbReference>
<dbReference type="InterPro" id="IPR036890">
    <property type="entry name" value="HATPase_C_sf"/>
</dbReference>
<dbReference type="KEGG" id="mpi:Mpet_2810"/>
<gene>
    <name evidence="2" type="ordered locus">Mpet_2810</name>
</gene>
<dbReference type="RefSeq" id="WP_013330726.1">
    <property type="nucleotide sequence ID" value="NC_014507.1"/>
</dbReference>
<dbReference type="OrthoDB" id="8127at2157"/>
<proteinExistence type="predicted"/>
<keyword evidence="3" id="KW-1185">Reference proteome</keyword>
<dbReference type="InterPro" id="IPR003594">
    <property type="entry name" value="HATPase_dom"/>
</dbReference>
<accession>E1RHH0</accession>
<protein>
    <submittedName>
        <fullName evidence="2">Histidine kinase</fullName>
    </submittedName>
</protein>
<dbReference type="GO" id="GO:0016301">
    <property type="term" value="F:kinase activity"/>
    <property type="evidence" value="ECO:0007669"/>
    <property type="project" value="UniProtKB-KW"/>
</dbReference>
<dbReference type="Proteomes" id="UP000006565">
    <property type="component" value="Chromosome"/>
</dbReference>
<dbReference type="Pfam" id="PF02518">
    <property type="entry name" value="HATPase_c"/>
    <property type="match status" value="1"/>
</dbReference>
<organism evidence="2 3">
    <name type="scientific">Methanolacinia petrolearia (strain DSM 11571 / OCM 486 / SEBR 4847)</name>
    <name type="common">Methanoplanus petrolearius</name>
    <dbReference type="NCBI Taxonomy" id="679926"/>
    <lineage>
        <taxon>Archaea</taxon>
        <taxon>Methanobacteriati</taxon>
        <taxon>Methanobacteriota</taxon>
        <taxon>Stenosarchaea group</taxon>
        <taxon>Methanomicrobia</taxon>
        <taxon>Methanomicrobiales</taxon>
        <taxon>Methanomicrobiaceae</taxon>
        <taxon>Methanolacinia</taxon>
    </lineage>
</organism>
<dbReference type="InterPro" id="IPR005467">
    <property type="entry name" value="His_kinase_dom"/>
</dbReference>
<sequence length="588" mass="65055">MRQTYEGGILRPTGIYICERLYESVEPALLKEIFSPFTVEVFPQQCGTGCCCDSVFRNAVERVFEKYGYVCILTCSCQENSFPGDCFDGRLIETKQGMDLLLPPGLFFGPDKADSCFVLPSKSLDNEKYLSSVRNFCIKDGKITQIVVPDTGSGAFDPEFVHVAGKITGLPVKIARMGLDFFENSLASRLYESGYRQMERAVERSEAEKNELDRKYSDSLVAMDMLGLLVGLKNEENVIEATIELISTIFSPEQVVYVAVAEGIVTSVSKLKQGVGTESGLDKLRGSELPEISEKISRSGFILPVSVWGEIVGVLSVEGLDTPSDCEGYLSTIRLFLPLCGLAIRNARNYSALEVALKERDDEIELRKKAEEALSKAIKKLVLLSSITRHDILNQIMVANYYLEVAMEDYVELKVQLSPAIKAVDQIKRQIEFTRDYQEMGVSPPAWQNLAPLISECFSVRDYPAEIEVVLNLPPIQILGDPMLGKAFCNIISNAYIHAEGMTRLEISGEQSEDDFIIRIADNGQGVPADKKVLIFRPGYGRIHGYGLFLVSEILGITDITIRECGKEGEGAVFGIGIPPGSWRRAGN</sequence>
<evidence type="ECO:0000313" key="3">
    <source>
        <dbReference type="Proteomes" id="UP000006565"/>
    </source>
</evidence>
<reference evidence="2 3" key="1">
    <citation type="journal article" date="2010" name="Stand. Genomic Sci.">
        <title>Complete genome sequence of Methanoplanus petrolearius type strain (SEBR 4847).</title>
        <authorList>
            <person name="Brambilla E."/>
            <person name="Djao O.D."/>
            <person name="Daligault H."/>
            <person name="Lapidus A."/>
            <person name="Lucas S."/>
            <person name="Hammon N."/>
            <person name="Nolan M."/>
            <person name="Tice H."/>
            <person name="Cheng J.F."/>
            <person name="Han C."/>
            <person name="Tapia R."/>
            <person name="Goodwin L."/>
            <person name="Pitluck S."/>
            <person name="Liolios K."/>
            <person name="Ivanova N."/>
            <person name="Mavromatis K."/>
            <person name="Mikhailova N."/>
            <person name="Pati A."/>
            <person name="Chen A."/>
            <person name="Palaniappan K."/>
            <person name="Land M."/>
            <person name="Hauser L."/>
            <person name="Chang Y.J."/>
            <person name="Jeffries C.D."/>
            <person name="Rohde M."/>
            <person name="Spring S."/>
            <person name="Sikorski J."/>
            <person name="Goker M."/>
            <person name="Woyke T."/>
            <person name="Bristow J."/>
            <person name="Eisen J.A."/>
            <person name="Markowitz V."/>
            <person name="Hugenholtz P."/>
            <person name="Kyrpides N.C."/>
            <person name="Klenk H.P."/>
        </authorList>
    </citation>
    <scope>NUCLEOTIDE SEQUENCE [LARGE SCALE GENOMIC DNA]</scope>
    <source>
        <strain evidence="3">DSM 11571 / OCM 486 / SEBR 4847</strain>
    </source>
</reference>
<dbReference type="HOGENOM" id="CLU_457600_0_0_2"/>
<keyword evidence="2" id="KW-0808">Transferase</keyword>
<name>E1RHH0_METP4</name>
<dbReference type="eggNOG" id="arCOG06193">
    <property type="taxonomic scope" value="Archaea"/>
</dbReference>
<dbReference type="STRING" id="679926.Mpet_2810"/>
<dbReference type="EMBL" id="CP002117">
    <property type="protein sequence ID" value="ADN37553.1"/>
    <property type="molecule type" value="Genomic_DNA"/>
</dbReference>
<feature type="domain" description="Histidine kinase" evidence="1">
    <location>
        <begin position="484"/>
        <end position="582"/>
    </location>
</feature>
<dbReference type="SMART" id="SM00387">
    <property type="entry name" value="HATPase_c"/>
    <property type="match status" value="1"/>
</dbReference>
<dbReference type="PROSITE" id="PS50109">
    <property type="entry name" value="HIS_KIN"/>
    <property type="match status" value="1"/>
</dbReference>
<evidence type="ECO:0000259" key="1">
    <source>
        <dbReference type="PROSITE" id="PS50109"/>
    </source>
</evidence>
<dbReference type="SUPFAM" id="SSF55874">
    <property type="entry name" value="ATPase domain of HSP90 chaperone/DNA topoisomerase II/histidine kinase"/>
    <property type="match status" value="1"/>
</dbReference>
<dbReference type="AlphaFoldDB" id="E1RHH0"/>
<dbReference type="GeneID" id="25395045"/>